<proteinExistence type="evidence at transcript level"/>
<organism evidence="2">
    <name type="scientific">Phallusia mammillata</name>
    <dbReference type="NCBI Taxonomy" id="59560"/>
    <lineage>
        <taxon>Eukaryota</taxon>
        <taxon>Metazoa</taxon>
        <taxon>Chordata</taxon>
        <taxon>Tunicata</taxon>
        <taxon>Ascidiacea</taxon>
        <taxon>Phlebobranchia</taxon>
        <taxon>Ascidiidae</taxon>
        <taxon>Phallusia</taxon>
    </lineage>
</organism>
<sequence length="637" mass="73950">MAQQYWQSRRQRRIVVMTNLDERNQRVATAWENRLLPAQQQCRDFFQRANLQHTAHNPSLQSISQKLTSWAKDGAWRYCNSCYSLLPCQLSPSCSLPRPTTPSDCPCKSSTYSVPRHNQWPSELLCLTAEDARHLSLYEVHVGNTRKAQHGYRCKDGIFRLTLKSTSPQHNIESVSDPIRKAALRRAYDWLMACTNSEYSNFVQKLQRNELVKKPNISVICNEKYLECAIWPVLYWNREWCESSIHNATSHASMKKAFCVKAMSSIMDYGQHFELIRFNYDRWLFKTFTGAIDTSKKYGCSPARALDSKHFSPTYWQWQHCYLIDCTAQFGLPDVFITISPYEWTFPQSSWLEEGMASFGSDPTDLAFWETRHIAHILEQFIRGYICGKTKYNWRNPILGHNNVISYFYRFEFQQRGTLHVHLIAWLKDRTKIDMARIKSTITANDEDLAKFVYRHQKSDKSAQGLIVSEEPNHFDNANRFIPRRLQIDQELNIRTYIDSILISLQSSMDLQMGNSQALLLNYVAGYVAKHQDSFFTVSSLLTHFDSHSMAVRYMKTMTPSEPEMTLALEGTQLAYTSSRTKNTCGPYHPPAPIPARFLPIIYHEHLKTTTQPYCSLCAKTTLQTRQSNLTRTTKKL</sequence>
<reference evidence="2" key="1">
    <citation type="submission" date="2020-04" db="EMBL/GenBank/DDBJ databases">
        <authorList>
            <person name="Neveu A P."/>
        </authorList>
    </citation>
    <scope>NUCLEOTIDE SEQUENCE</scope>
    <source>
        <tissue evidence="2">Whole embryo</tissue>
    </source>
</reference>
<feature type="domain" description="Helitron helicase-like" evidence="1">
    <location>
        <begin position="311"/>
        <end position="424"/>
    </location>
</feature>
<dbReference type="InterPro" id="IPR025476">
    <property type="entry name" value="Helitron_helicase-like"/>
</dbReference>
<evidence type="ECO:0000259" key="1">
    <source>
        <dbReference type="Pfam" id="PF14214"/>
    </source>
</evidence>
<dbReference type="AlphaFoldDB" id="A0A6F9D6Z0"/>
<name>A0A6F9D6Z0_9ASCI</name>
<protein>
    <submittedName>
        <fullName evidence="2">A-kinase anchor protein 14-like</fullName>
    </submittedName>
</protein>
<dbReference type="EMBL" id="LR782821">
    <property type="protein sequence ID" value="CAB3220780.1"/>
    <property type="molecule type" value="mRNA"/>
</dbReference>
<dbReference type="GO" id="GO:0016301">
    <property type="term" value="F:kinase activity"/>
    <property type="evidence" value="ECO:0007669"/>
    <property type="project" value="UniProtKB-KW"/>
</dbReference>
<evidence type="ECO:0000313" key="2">
    <source>
        <dbReference type="EMBL" id="CAB3220780.1"/>
    </source>
</evidence>
<accession>A0A6F9D6Z0</accession>
<keyword evidence="2" id="KW-0808">Transferase</keyword>
<gene>
    <name evidence="2" type="primary">Akap14</name>
</gene>
<keyword evidence="2" id="KW-0418">Kinase</keyword>
<dbReference type="Pfam" id="PF14214">
    <property type="entry name" value="Helitron_like_N"/>
    <property type="match status" value="1"/>
</dbReference>